<dbReference type="InterPro" id="IPR015424">
    <property type="entry name" value="PyrdxlP-dep_Trfase"/>
</dbReference>
<keyword evidence="6" id="KW-0032">Aminotransferase</keyword>
<feature type="region of interest" description="Disordered" evidence="3">
    <location>
        <begin position="51"/>
        <end position="79"/>
    </location>
</feature>
<dbReference type="GO" id="GO:0030170">
    <property type="term" value="F:pyridoxal phosphate binding"/>
    <property type="evidence" value="ECO:0007669"/>
    <property type="project" value="InterPro"/>
</dbReference>
<feature type="domain" description="Carrier" evidence="5">
    <location>
        <begin position="95"/>
        <end position="136"/>
    </location>
</feature>
<dbReference type="InterPro" id="IPR036736">
    <property type="entry name" value="ACP-like_sf"/>
</dbReference>
<evidence type="ECO:0000256" key="1">
    <source>
        <dbReference type="ARBA" id="ARBA00001933"/>
    </source>
</evidence>
<evidence type="ECO:0000256" key="3">
    <source>
        <dbReference type="SAM" id="MobiDB-lite"/>
    </source>
</evidence>
<dbReference type="Pfam" id="PF00550">
    <property type="entry name" value="PP-binding"/>
    <property type="match status" value="1"/>
</dbReference>
<dbReference type="InterPro" id="IPR050087">
    <property type="entry name" value="AON_synthase_class-II"/>
</dbReference>
<sequence length="586" mass="64188">MSFNSPSLSSSDSLSGLPPKILELLSKQAEAIALQSKVLLKQHQQLTCANDPSFPLSSPRQGLQTSPIYQDNSPSGLSATAQFQSPEEIRLILWQIIAKVSGFPQEEIQLHHHLVENLGLDSWMLAQLLHHLKNTFCLASNMPIQPTMKVEQVLEQLLSLNNINPTVSLPTPTPIPLSSLKSSVSPQERHQTIETSPAYLALQEREHLISSYTQLNPYFRTHEGVNSNRVIIEGRELINYSSYNYVGMSGDPQVNEAAKQAIEHYGTSVCASRIIGGQIPLHQELESKIAEFIGVEDSVVYVSGHGTNVSTIGHLFGEGDLILHDALSHNSVIVGCILSGAQRQAFPHNDWQALENTLKTLRPYYNKVLIVIEGVYSMDGDIPDLAKFVEVSKANNAYLMVDEAHSLGVLGKRGKGITEYCNVDPNEVDFLMGTLSKTLASCGGYIAGRQNLIDFLRKTSPGFIFSVGIPAANAAASLEAIKLLEVEPERVKKLQDNSNLFLTLAKEKGLNTGNSANSAVVPIIVGESSVCLKLSEALFKRGINVDAILYPAVEKNGARMRFFITSEHSQEQISYTVNTLAEEIHN</sequence>
<dbReference type="CDD" id="cd06454">
    <property type="entry name" value="KBL_like"/>
    <property type="match status" value="1"/>
</dbReference>
<name>A0A552DFR8_MICAE</name>
<evidence type="ECO:0000256" key="2">
    <source>
        <dbReference type="ARBA" id="ARBA00022679"/>
    </source>
</evidence>
<dbReference type="InterPro" id="IPR004839">
    <property type="entry name" value="Aminotransferase_I/II_large"/>
</dbReference>
<accession>A0A552DFR8</accession>
<evidence type="ECO:0000313" key="6">
    <source>
        <dbReference type="EMBL" id="TRU21041.1"/>
    </source>
</evidence>
<proteinExistence type="predicted"/>
<dbReference type="InterPro" id="IPR015422">
    <property type="entry name" value="PyrdxlP-dep_Trfase_small"/>
</dbReference>
<protein>
    <submittedName>
        <fullName evidence="6">Aminotransferase class I/II-fold pyridoxal phosphate-dependent enzyme</fullName>
    </submittedName>
</protein>
<reference evidence="6 7" key="1">
    <citation type="submission" date="2019-01" db="EMBL/GenBank/DDBJ databases">
        <title>Coherence of Microcystis species and biogeography revealed through population genomics.</title>
        <authorList>
            <person name="Perez-Carrascal O.M."/>
            <person name="Terrat Y."/>
            <person name="Giani A."/>
            <person name="Fortin N."/>
            <person name="Tromas N."/>
            <person name="Shapiro B.J."/>
        </authorList>
    </citation>
    <scope>NUCLEOTIDE SEQUENCE [LARGE SCALE GENOMIC DNA]</scope>
    <source>
        <strain evidence="6">Ma_SC_T_19800800_S464</strain>
    </source>
</reference>
<organism evidence="6 7">
    <name type="scientific">Microcystis aeruginosa Ma_SC_T_19800800_S464</name>
    <dbReference type="NCBI Taxonomy" id="2486257"/>
    <lineage>
        <taxon>Bacteria</taxon>
        <taxon>Bacillati</taxon>
        <taxon>Cyanobacteriota</taxon>
        <taxon>Cyanophyceae</taxon>
        <taxon>Oscillatoriophycideae</taxon>
        <taxon>Chroococcales</taxon>
        <taxon>Microcystaceae</taxon>
        <taxon>Microcystis</taxon>
    </lineage>
</organism>
<dbReference type="SUPFAM" id="SSF47336">
    <property type="entry name" value="ACP-like"/>
    <property type="match status" value="1"/>
</dbReference>
<dbReference type="Gene3D" id="3.90.1150.10">
    <property type="entry name" value="Aspartate Aminotransferase, domain 1"/>
    <property type="match status" value="1"/>
</dbReference>
<dbReference type="PANTHER" id="PTHR13693:SF3">
    <property type="entry name" value="LD36009P"/>
    <property type="match status" value="1"/>
</dbReference>
<evidence type="ECO:0000313" key="7">
    <source>
        <dbReference type="Proteomes" id="UP000319313"/>
    </source>
</evidence>
<feature type="domain" description="Aminotransferase class I/classII large" evidence="4">
    <location>
        <begin position="236"/>
        <end position="579"/>
    </location>
</feature>
<comment type="cofactor">
    <cofactor evidence="1">
        <name>pyridoxal 5'-phosphate</name>
        <dbReference type="ChEBI" id="CHEBI:597326"/>
    </cofactor>
</comment>
<dbReference type="PANTHER" id="PTHR13693">
    <property type="entry name" value="CLASS II AMINOTRANSFERASE/8-AMINO-7-OXONONANOATE SYNTHASE"/>
    <property type="match status" value="1"/>
</dbReference>
<gene>
    <name evidence="6" type="ORF">EWV81_21045</name>
</gene>
<dbReference type="AlphaFoldDB" id="A0A552DFR8"/>
<dbReference type="InterPro" id="IPR015421">
    <property type="entry name" value="PyrdxlP-dep_Trfase_major"/>
</dbReference>
<dbReference type="SUPFAM" id="SSF53383">
    <property type="entry name" value="PLP-dependent transferases"/>
    <property type="match status" value="1"/>
</dbReference>
<dbReference type="Gene3D" id="3.40.640.10">
    <property type="entry name" value="Type I PLP-dependent aspartate aminotransferase-like (Major domain)"/>
    <property type="match status" value="1"/>
</dbReference>
<evidence type="ECO:0000259" key="5">
    <source>
        <dbReference type="Pfam" id="PF00550"/>
    </source>
</evidence>
<dbReference type="Gene3D" id="1.10.1200.10">
    <property type="entry name" value="ACP-like"/>
    <property type="match status" value="1"/>
</dbReference>
<keyword evidence="2 6" id="KW-0808">Transferase</keyword>
<dbReference type="Proteomes" id="UP000319313">
    <property type="component" value="Unassembled WGS sequence"/>
</dbReference>
<comment type="caution">
    <text evidence="6">The sequence shown here is derived from an EMBL/GenBank/DDBJ whole genome shotgun (WGS) entry which is preliminary data.</text>
</comment>
<evidence type="ECO:0000259" key="4">
    <source>
        <dbReference type="Pfam" id="PF00155"/>
    </source>
</evidence>
<dbReference type="InterPro" id="IPR009081">
    <property type="entry name" value="PP-bd_ACP"/>
</dbReference>
<dbReference type="Pfam" id="PF00155">
    <property type="entry name" value="Aminotran_1_2"/>
    <property type="match status" value="1"/>
</dbReference>
<dbReference type="EMBL" id="SFBL01000205">
    <property type="protein sequence ID" value="TRU21041.1"/>
    <property type="molecule type" value="Genomic_DNA"/>
</dbReference>
<dbReference type="GO" id="GO:0008483">
    <property type="term" value="F:transaminase activity"/>
    <property type="evidence" value="ECO:0007669"/>
    <property type="project" value="UniProtKB-KW"/>
</dbReference>